<accession>A0A951UCW8</accession>
<organism evidence="2 3">
    <name type="scientific">Symplocastrum torsivum CPER-KK1</name>
    <dbReference type="NCBI Taxonomy" id="450513"/>
    <lineage>
        <taxon>Bacteria</taxon>
        <taxon>Bacillati</taxon>
        <taxon>Cyanobacteriota</taxon>
        <taxon>Cyanophyceae</taxon>
        <taxon>Oscillatoriophycideae</taxon>
        <taxon>Oscillatoriales</taxon>
        <taxon>Microcoleaceae</taxon>
        <taxon>Symplocastrum</taxon>
    </lineage>
</organism>
<evidence type="ECO:0000313" key="3">
    <source>
        <dbReference type="Proteomes" id="UP000753908"/>
    </source>
</evidence>
<reference evidence="2" key="1">
    <citation type="submission" date="2021-05" db="EMBL/GenBank/DDBJ databases">
        <authorList>
            <person name="Pietrasiak N."/>
            <person name="Ward R."/>
            <person name="Stajich J.E."/>
            <person name="Kurbessoian T."/>
        </authorList>
    </citation>
    <scope>NUCLEOTIDE SEQUENCE</scope>
    <source>
        <strain evidence="2">CPER-KK1</strain>
    </source>
</reference>
<dbReference type="Proteomes" id="UP000753908">
    <property type="component" value="Unassembled WGS sequence"/>
</dbReference>
<keyword evidence="1" id="KW-0175">Coiled coil</keyword>
<evidence type="ECO:0000313" key="2">
    <source>
        <dbReference type="EMBL" id="MBW4548459.1"/>
    </source>
</evidence>
<dbReference type="AlphaFoldDB" id="A0A951UCW8"/>
<comment type="caution">
    <text evidence="2">The sequence shown here is derived from an EMBL/GenBank/DDBJ whole genome shotgun (WGS) entry which is preliminary data.</text>
</comment>
<reference evidence="2" key="2">
    <citation type="journal article" date="2022" name="Microbiol. Resour. Announc.">
        <title>Metagenome Sequencing to Explore Phylogenomics of Terrestrial Cyanobacteria.</title>
        <authorList>
            <person name="Ward R.D."/>
            <person name="Stajich J.E."/>
            <person name="Johansen J.R."/>
            <person name="Huntemann M."/>
            <person name="Clum A."/>
            <person name="Foster B."/>
            <person name="Foster B."/>
            <person name="Roux S."/>
            <person name="Palaniappan K."/>
            <person name="Varghese N."/>
            <person name="Mukherjee S."/>
            <person name="Reddy T.B.K."/>
            <person name="Daum C."/>
            <person name="Copeland A."/>
            <person name="Chen I.A."/>
            <person name="Ivanova N.N."/>
            <person name="Kyrpides N.C."/>
            <person name="Shapiro N."/>
            <person name="Eloe-Fadrosh E.A."/>
            <person name="Pietrasiak N."/>
        </authorList>
    </citation>
    <scope>NUCLEOTIDE SEQUENCE</scope>
    <source>
        <strain evidence="2">CPER-KK1</strain>
    </source>
</reference>
<name>A0A951UCW8_9CYAN</name>
<feature type="coiled-coil region" evidence="1">
    <location>
        <begin position="7"/>
        <end position="67"/>
    </location>
</feature>
<evidence type="ECO:0000256" key="1">
    <source>
        <dbReference type="SAM" id="Coils"/>
    </source>
</evidence>
<sequence length="67" mass="8212">MSDKQKRDRITLDITDLRERIETARSEPLWKELSLSRKIRNLLQTYLEQLEKERQQEEQRNNQPDNS</sequence>
<proteinExistence type="predicted"/>
<gene>
    <name evidence="2" type="ORF">KME25_29075</name>
</gene>
<dbReference type="EMBL" id="JAHHIF010000062">
    <property type="protein sequence ID" value="MBW4548459.1"/>
    <property type="molecule type" value="Genomic_DNA"/>
</dbReference>
<protein>
    <submittedName>
        <fullName evidence="2">Uncharacterized protein</fullName>
    </submittedName>
</protein>